<dbReference type="InterPro" id="IPR010263">
    <property type="entry name" value="T6SS_TssK"/>
</dbReference>
<evidence type="ECO:0000313" key="2">
    <source>
        <dbReference type="Proteomes" id="UP001409585"/>
    </source>
</evidence>
<dbReference type="AlphaFoldDB" id="A0AAV3U3N1"/>
<gene>
    <name evidence="1" type="primary">tssK</name>
    <name evidence="1" type="ORF">GCM10025791_23950</name>
</gene>
<evidence type="ECO:0000313" key="1">
    <source>
        <dbReference type="EMBL" id="GAA4944269.1"/>
    </source>
</evidence>
<reference evidence="2" key="1">
    <citation type="journal article" date="2019" name="Int. J. Syst. Evol. Microbiol.">
        <title>The Global Catalogue of Microorganisms (GCM) 10K type strain sequencing project: providing services to taxonomists for standard genome sequencing and annotation.</title>
        <authorList>
            <consortium name="The Broad Institute Genomics Platform"/>
            <consortium name="The Broad Institute Genome Sequencing Center for Infectious Disease"/>
            <person name="Wu L."/>
            <person name="Ma J."/>
        </authorList>
    </citation>
    <scope>NUCLEOTIDE SEQUENCE [LARGE SCALE GENOMIC DNA]</scope>
    <source>
        <strain evidence="2">JCM 19134</strain>
    </source>
</reference>
<name>A0AAV3U3N1_9ALTE</name>
<organism evidence="1 2">
    <name type="scientific">Halioxenophilus aromaticivorans</name>
    <dbReference type="NCBI Taxonomy" id="1306992"/>
    <lineage>
        <taxon>Bacteria</taxon>
        <taxon>Pseudomonadati</taxon>
        <taxon>Pseudomonadota</taxon>
        <taxon>Gammaproteobacteria</taxon>
        <taxon>Alteromonadales</taxon>
        <taxon>Alteromonadaceae</taxon>
        <taxon>Halioxenophilus</taxon>
    </lineage>
</organism>
<dbReference type="PANTHER" id="PTHR35566:SF1">
    <property type="entry name" value="TYPE VI SECRETION SYSTEM BASEPLATE COMPONENT TSSK1"/>
    <property type="match status" value="1"/>
</dbReference>
<protein>
    <submittedName>
        <fullName evidence="1">Type VI secretion system baseplate subunit TssK</fullName>
    </submittedName>
</protein>
<sequence length="437" mass="49182">MESQYLFPHHFQQQERYIESFIEARAKAIAPFIWGFDSIHLNESALHEGKLGLNLARGVMPDGCPFELPVSAQLPTPLQISAGVKQQLVYLALPIYQAGARHINLQDSPSGLSRYILRQLDVYDYSSDSANQETIETAELQFQLVLESASLGGYTALPVARIQEVTQEGAIILDRNFVPPCLNAANENRLMTYLEDVIGLVQQRAEALAVRFTQDNKDKSASAIVDFMLLQMLNRFEPSLQHLKSLKQLHPERLFELMQTFSGELATFTTKGKRPAAHVRYQHDNLHLCFPSVMAAINKQLSVVLEQTAIPIKVEKRQFGVFVARLSDRSLLTQARFVLAFKSGLQTDKLRNYIPNHLKIGSVETIRDLVNNQLTGITITSLATAPREITYHAGCIYYQLDAQGDLWRSLQKSGGFAFHLAGELPQLEVEFWAIRES</sequence>
<dbReference type="Proteomes" id="UP001409585">
    <property type="component" value="Unassembled WGS sequence"/>
</dbReference>
<accession>A0AAV3U3N1</accession>
<keyword evidence="2" id="KW-1185">Reference proteome</keyword>
<dbReference type="EMBL" id="BAABLX010000023">
    <property type="protein sequence ID" value="GAA4944269.1"/>
    <property type="molecule type" value="Genomic_DNA"/>
</dbReference>
<proteinExistence type="predicted"/>
<dbReference type="NCBIfam" id="TIGR03353">
    <property type="entry name" value="VI_chp_4"/>
    <property type="match status" value="1"/>
</dbReference>
<comment type="caution">
    <text evidence="1">The sequence shown here is derived from an EMBL/GenBank/DDBJ whole genome shotgun (WGS) entry which is preliminary data.</text>
</comment>
<dbReference type="Pfam" id="PF05936">
    <property type="entry name" value="T6SS_VasE"/>
    <property type="match status" value="1"/>
</dbReference>
<dbReference type="PANTHER" id="PTHR35566">
    <property type="entry name" value="BLR3599 PROTEIN"/>
    <property type="match status" value="1"/>
</dbReference>